<dbReference type="RefSeq" id="WP_038986191.1">
    <property type="nucleotide sequence ID" value="NZ_JWJO01000021.1"/>
</dbReference>
<evidence type="ECO:0000313" key="1">
    <source>
        <dbReference type="EMBL" id="KZE79772.1"/>
    </source>
</evidence>
<organism evidence="1 2">
    <name type="scientific">Myroides marinus</name>
    <dbReference type="NCBI Taxonomy" id="703342"/>
    <lineage>
        <taxon>Bacteria</taxon>
        <taxon>Pseudomonadati</taxon>
        <taxon>Bacteroidota</taxon>
        <taxon>Flavobacteriia</taxon>
        <taxon>Flavobacteriales</taxon>
        <taxon>Flavobacteriaceae</taxon>
        <taxon>Myroides</taxon>
    </lineage>
</organism>
<sequence>MKLLELINYFRKGGNYESFCDEHFLNIDSEVIEIYMRTPFKLENELVFFEIEQTGGMSDIEFNGLMYSNLFDFYFFLDVIDESNNEENKKVSDQEIAKSLLNYALNNA</sequence>
<dbReference type="EMBL" id="LQNU01000059">
    <property type="protein sequence ID" value="KZE79772.1"/>
    <property type="molecule type" value="Genomic_DNA"/>
</dbReference>
<keyword evidence="2" id="KW-1185">Reference proteome</keyword>
<dbReference type="Proteomes" id="UP000076630">
    <property type="component" value="Unassembled WGS sequence"/>
</dbReference>
<dbReference type="AlphaFoldDB" id="A0A165R8Z6"/>
<evidence type="ECO:0000313" key="2">
    <source>
        <dbReference type="Proteomes" id="UP000076630"/>
    </source>
</evidence>
<comment type="caution">
    <text evidence="1">The sequence shown here is derived from an EMBL/GenBank/DDBJ whole genome shotgun (WGS) entry which is preliminary data.</text>
</comment>
<gene>
    <name evidence="1" type="ORF">AV926_11370</name>
</gene>
<reference evidence="1 2" key="1">
    <citation type="submission" date="2016-01" db="EMBL/GenBank/DDBJ databases">
        <title>Whole genome sequencing of Myroides marinus L41.</title>
        <authorList>
            <person name="Hong K.W."/>
        </authorList>
    </citation>
    <scope>NUCLEOTIDE SEQUENCE [LARGE SCALE GENOMIC DNA]</scope>
    <source>
        <strain evidence="1 2">L41</strain>
    </source>
</reference>
<accession>A0A165R8Z6</accession>
<protein>
    <submittedName>
        <fullName evidence="1">Uncharacterized protein</fullName>
    </submittedName>
</protein>
<dbReference type="OrthoDB" id="982885at2"/>
<proteinExistence type="predicted"/>
<name>A0A165R8Z6_9FLAO</name>